<sequence length="92" mass="10967">MNYLNYRTDIVGRYKIKIVDWPDKIPFQSPTDMKADDARAIYHLWKSGTTHWERLTSNEHKRHMKAIEEDEAKGIQVRVPRQGRSDKGKKRK</sequence>
<name>A0A4S8KZ49_DENBC</name>
<evidence type="ECO:0000256" key="1">
    <source>
        <dbReference type="SAM" id="MobiDB-lite"/>
    </source>
</evidence>
<organism evidence="2 3">
    <name type="scientific">Dendrothele bispora (strain CBS 962.96)</name>
    <dbReference type="NCBI Taxonomy" id="1314807"/>
    <lineage>
        <taxon>Eukaryota</taxon>
        <taxon>Fungi</taxon>
        <taxon>Dikarya</taxon>
        <taxon>Basidiomycota</taxon>
        <taxon>Agaricomycotina</taxon>
        <taxon>Agaricomycetes</taxon>
        <taxon>Agaricomycetidae</taxon>
        <taxon>Agaricales</taxon>
        <taxon>Agaricales incertae sedis</taxon>
        <taxon>Dendrothele</taxon>
    </lineage>
</organism>
<proteinExistence type="predicted"/>
<evidence type="ECO:0000313" key="2">
    <source>
        <dbReference type="EMBL" id="THU81326.1"/>
    </source>
</evidence>
<gene>
    <name evidence="2" type="ORF">K435DRAFT_564616</name>
</gene>
<accession>A0A4S8KZ49</accession>
<reference evidence="2 3" key="1">
    <citation type="journal article" date="2019" name="Nat. Ecol. Evol.">
        <title>Megaphylogeny resolves global patterns of mushroom evolution.</title>
        <authorList>
            <person name="Varga T."/>
            <person name="Krizsan K."/>
            <person name="Foldi C."/>
            <person name="Dima B."/>
            <person name="Sanchez-Garcia M."/>
            <person name="Sanchez-Ramirez S."/>
            <person name="Szollosi G.J."/>
            <person name="Szarkandi J.G."/>
            <person name="Papp V."/>
            <person name="Albert L."/>
            <person name="Andreopoulos W."/>
            <person name="Angelini C."/>
            <person name="Antonin V."/>
            <person name="Barry K.W."/>
            <person name="Bougher N.L."/>
            <person name="Buchanan P."/>
            <person name="Buyck B."/>
            <person name="Bense V."/>
            <person name="Catcheside P."/>
            <person name="Chovatia M."/>
            <person name="Cooper J."/>
            <person name="Damon W."/>
            <person name="Desjardin D."/>
            <person name="Finy P."/>
            <person name="Geml J."/>
            <person name="Haridas S."/>
            <person name="Hughes K."/>
            <person name="Justo A."/>
            <person name="Karasinski D."/>
            <person name="Kautmanova I."/>
            <person name="Kiss B."/>
            <person name="Kocsube S."/>
            <person name="Kotiranta H."/>
            <person name="LaButti K.M."/>
            <person name="Lechner B.E."/>
            <person name="Liimatainen K."/>
            <person name="Lipzen A."/>
            <person name="Lukacs Z."/>
            <person name="Mihaltcheva S."/>
            <person name="Morgado L.N."/>
            <person name="Niskanen T."/>
            <person name="Noordeloos M.E."/>
            <person name="Ohm R.A."/>
            <person name="Ortiz-Santana B."/>
            <person name="Ovrebo C."/>
            <person name="Racz N."/>
            <person name="Riley R."/>
            <person name="Savchenko A."/>
            <person name="Shiryaev A."/>
            <person name="Soop K."/>
            <person name="Spirin V."/>
            <person name="Szebenyi C."/>
            <person name="Tomsovsky M."/>
            <person name="Tulloss R.E."/>
            <person name="Uehling J."/>
            <person name="Grigoriev I.V."/>
            <person name="Vagvolgyi C."/>
            <person name="Papp T."/>
            <person name="Martin F.M."/>
            <person name="Miettinen O."/>
            <person name="Hibbett D.S."/>
            <person name="Nagy L.G."/>
        </authorList>
    </citation>
    <scope>NUCLEOTIDE SEQUENCE [LARGE SCALE GENOMIC DNA]</scope>
    <source>
        <strain evidence="2 3">CBS 962.96</strain>
    </source>
</reference>
<feature type="region of interest" description="Disordered" evidence="1">
    <location>
        <begin position="68"/>
        <end position="92"/>
    </location>
</feature>
<protein>
    <submittedName>
        <fullName evidence="2">Uncharacterized protein</fullName>
    </submittedName>
</protein>
<evidence type="ECO:0000313" key="3">
    <source>
        <dbReference type="Proteomes" id="UP000297245"/>
    </source>
</evidence>
<dbReference type="Proteomes" id="UP000297245">
    <property type="component" value="Unassembled WGS sequence"/>
</dbReference>
<feature type="non-terminal residue" evidence="2">
    <location>
        <position position="92"/>
    </location>
</feature>
<dbReference type="EMBL" id="ML179819">
    <property type="protein sequence ID" value="THU81326.1"/>
    <property type="molecule type" value="Genomic_DNA"/>
</dbReference>
<keyword evidence="3" id="KW-1185">Reference proteome</keyword>
<dbReference type="AlphaFoldDB" id="A0A4S8KZ49"/>
<dbReference type="OrthoDB" id="3253416at2759"/>